<gene>
    <name evidence="1" type="ORF">MM415B01477_0003</name>
</gene>
<accession>A0A6M3ILU3</accession>
<dbReference type="AlphaFoldDB" id="A0A6M3ILU3"/>
<dbReference type="EMBL" id="MT141315">
    <property type="protein sequence ID" value="QJA58241.1"/>
    <property type="molecule type" value="Genomic_DNA"/>
</dbReference>
<evidence type="ECO:0008006" key="2">
    <source>
        <dbReference type="Google" id="ProtNLM"/>
    </source>
</evidence>
<organism evidence="1">
    <name type="scientific">viral metagenome</name>
    <dbReference type="NCBI Taxonomy" id="1070528"/>
    <lineage>
        <taxon>unclassified sequences</taxon>
        <taxon>metagenomes</taxon>
        <taxon>organismal metagenomes</taxon>
    </lineage>
</organism>
<protein>
    <recommendedName>
        <fullName evidence="2">DUF2007 domain-containing protein</fullName>
    </recommendedName>
</protein>
<reference evidence="1" key="1">
    <citation type="submission" date="2020-03" db="EMBL/GenBank/DDBJ databases">
        <title>The deep terrestrial virosphere.</title>
        <authorList>
            <person name="Holmfeldt K."/>
            <person name="Nilsson E."/>
            <person name="Simone D."/>
            <person name="Lopez-Fernandez M."/>
            <person name="Wu X."/>
            <person name="de Brujin I."/>
            <person name="Lundin D."/>
            <person name="Andersson A."/>
            <person name="Bertilsson S."/>
            <person name="Dopson M."/>
        </authorList>
    </citation>
    <scope>NUCLEOTIDE SEQUENCE</scope>
    <source>
        <strain evidence="1">MM415B01477</strain>
    </source>
</reference>
<name>A0A6M3ILU3_9ZZZZ</name>
<proteinExistence type="predicted"/>
<sequence length="74" mass="8225">MRIIVRHAEDDFIAMKTAQGMENSGANVFSITNNGQATHFGATAPHTRFCIWAKIENDGMIESIDDAIEKELDE</sequence>
<evidence type="ECO:0000313" key="1">
    <source>
        <dbReference type="EMBL" id="QJA58241.1"/>
    </source>
</evidence>